<keyword evidence="2" id="KW-0547">Nucleotide-binding</keyword>
<dbReference type="AlphaFoldDB" id="A0A917DEA5"/>
<dbReference type="InterPro" id="IPR003439">
    <property type="entry name" value="ABC_transporter-like_ATP-bd"/>
</dbReference>
<dbReference type="SUPFAM" id="SSF52540">
    <property type="entry name" value="P-loop containing nucleoside triphosphate hydrolases"/>
    <property type="match status" value="2"/>
</dbReference>
<dbReference type="PANTHER" id="PTHR19211:SF6">
    <property type="entry name" value="BLL7188 PROTEIN"/>
    <property type="match status" value="1"/>
</dbReference>
<keyword evidence="1" id="KW-0677">Repeat</keyword>
<dbReference type="GO" id="GO:0005524">
    <property type="term" value="F:ATP binding"/>
    <property type="evidence" value="ECO:0007669"/>
    <property type="project" value="UniProtKB-KW"/>
</dbReference>
<name>A0A917DEA5_9MICO</name>
<reference evidence="7" key="2">
    <citation type="submission" date="2020-09" db="EMBL/GenBank/DDBJ databases">
        <authorList>
            <person name="Sun Q."/>
            <person name="Zhou Y."/>
        </authorList>
    </citation>
    <scope>NUCLEOTIDE SEQUENCE</scope>
    <source>
        <strain evidence="7">CGMCC 1.15152</strain>
    </source>
</reference>
<dbReference type="SMART" id="SM00382">
    <property type="entry name" value="AAA"/>
    <property type="match status" value="2"/>
</dbReference>
<sequence length="632" mass="65967">MPVIVLDHLTFAWPDGSVALDSVSGALRAARTGLVGRNGSGKSTLLKLIAGELSPTSGAALVDDAAARVAYLPQRLTLDTRARVASLLGVATPLDAVRAIAVGDVAPERFDEVGDDWDVEARSHAALAEAGLDPSVLDRRVGELSGGEGMLAALTGIRLAAASVTLLDEPTNNLDGDARQRVYDMVRSWRGTLVIVSHDLDLLELMDATAELHGHQLTVFGGPYSEWRAAVDAEQEAARQDLTDAKKVLAKEKRQRIELETKIARRNRQGKKKAETLPTIVANAYARRAEESAGRLRIEARGKEGSAQAARDEADARIRSDDSVVFDLPDPGVAAGRRILTLGDGERQWIVQGPERVALVGPNGAGKTSLLRALLGIGDASGGAGAGDAGGGAGADGLAAADSVPGGLGATEPGSSGVGVRNARQAPGHGGLAPADPAHGGLATADPGFVGLAATDTGLKTATCAGEPDPESDTAPVADWWRCAAASKLHTDRVAYLPQRLDALDDAESAIDAVQRAAPHVPDRELRNRLARFLIRGEAAHRPIGDLSGGERFRVSIARLLLADPPPQLLVLDEPTNNLDVDTAEQLLAALRAYRGAVLIVSHDAAFLRRLAPDLTLELRDGTLAEVAASST</sequence>
<accession>A0A917DEA5</accession>
<dbReference type="FunFam" id="3.40.50.300:FF:001320">
    <property type="entry name" value="Heme ABC transporter ATP-binding protein"/>
    <property type="match status" value="1"/>
</dbReference>
<evidence type="ECO:0000313" key="7">
    <source>
        <dbReference type="EMBL" id="GGD30902.1"/>
    </source>
</evidence>
<keyword evidence="3" id="KW-0067">ATP-binding</keyword>
<dbReference type="GO" id="GO:0016887">
    <property type="term" value="F:ATP hydrolysis activity"/>
    <property type="evidence" value="ECO:0007669"/>
    <property type="project" value="InterPro"/>
</dbReference>
<feature type="coiled-coil region" evidence="4">
    <location>
        <begin position="235"/>
        <end position="269"/>
    </location>
</feature>
<dbReference type="PANTHER" id="PTHR19211">
    <property type="entry name" value="ATP-BINDING TRANSPORT PROTEIN-RELATED"/>
    <property type="match status" value="1"/>
</dbReference>
<keyword evidence="4" id="KW-0175">Coiled coil</keyword>
<gene>
    <name evidence="7" type="ORF">GCM10010915_08980</name>
</gene>
<evidence type="ECO:0000313" key="8">
    <source>
        <dbReference type="Proteomes" id="UP000633205"/>
    </source>
</evidence>
<evidence type="ECO:0000256" key="5">
    <source>
        <dbReference type="SAM" id="MobiDB-lite"/>
    </source>
</evidence>
<dbReference type="InterPro" id="IPR027417">
    <property type="entry name" value="P-loop_NTPase"/>
</dbReference>
<feature type="domain" description="ABC transporter" evidence="6">
    <location>
        <begin position="4"/>
        <end position="239"/>
    </location>
</feature>
<evidence type="ECO:0000256" key="3">
    <source>
        <dbReference type="ARBA" id="ARBA00022840"/>
    </source>
</evidence>
<dbReference type="PROSITE" id="PS50893">
    <property type="entry name" value="ABC_TRANSPORTER_2"/>
    <property type="match status" value="2"/>
</dbReference>
<keyword evidence="8" id="KW-1185">Reference proteome</keyword>
<feature type="region of interest" description="Disordered" evidence="5">
    <location>
        <begin position="404"/>
        <end position="440"/>
    </location>
</feature>
<dbReference type="InterPro" id="IPR050611">
    <property type="entry name" value="ABCF"/>
</dbReference>
<dbReference type="Gene3D" id="3.40.50.300">
    <property type="entry name" value="P-loop containing nucleotide triphosphate hydrolases"/>
    <property type="match status" value="3"/>
</dbReference>
<evidence type="ECO:0000256" key="1">
    <source>
        <dbReference type="ARBA" id="ARBA00022737"/>
    </source>
</evidence>
<evidence type="ECO:0000256" key="2">
    <source>
        <dbReference type="ARBA" id="ARBA00022741"/>
    </source>
</evidence>
<proteinExistence type="predicted"/>
<dbReference type="EMBL" id="BMHO01000001">
    <property type="protein sequence ID" value="GGD30902.1"/>
    <property type="molecule type" value="Genomic_DNA"/>
</dbReference>
<reference evidence="7" key="1">
    <citation type="journal article" date="2014" name="Int. J. Syst. Evol. Microbiol.">
        <title>Complete genome sequence of Corynebacterium casei LMG S-19264T (=DSM 44701T), isolated from a smear-ripened cheese.</title>
        <authorList>
            <consortium name="US DOE Joint Genome Institute (JGI-PGF)"/>
            <person name="Walter F."/>
            <person name="Albersmeier A."/>
            <person name="Kalinowski J."/>
            <person name="Ruckert C."/>
        </authorList>
    </citation>
    <scope>NUCLEOTIDE SEQUENCE</scope>
    <source>
        <strain evidence="7">CGMCC 1.15152</strain>
    </source>
</reference>
<dbReference type="InterPro" id="IPR003593">
    <property type="entry name" value="AAA+_ATPase"/>
</dbReference>
<dbReference type="RefSeq" id="WP_229730948.1">
    <property type="nucleotide sequence ID" value="NZ_BMHO01000001.1"/>
</dbReference>
<organism evidence="7 8">
    <name type="scientific">Microbacterium faecale</name>
    <dbReference type="NCBI Taxonomy" id="1804630"/>
    <lineage>
        <taxon>Bacteria</taxon>
        <taxon>Bacillati</taxon>
        <taxon>Actinomycetota</taxon>
        <taxon>Actinomycetes</taxon>
        <taxon>Micrococcales</taxon>
        <taxon>Microbacteriaceae</taxon>
        <taxon>Microbacterium</taxon>
    </lineage>
</organism>
<feature type="domain" description="ABC transporter" evidence="6">
    <location>
        <begin position="318"/>
        <end position="632"/>
    </location>
</feature>
<dbReference type="Proteomes" id="UP000633205">
    <property type="component" value="Unassembled WGS sequence"/>
</dbReference>
<evidence type="ECO:0000259" key="6">
    <source>
        <dbReference type="PROSITE" id="PS50893"/>
    </source>
</evidence>
<comment type="caution">
    <text evidence="7">The sequence shown here is derived from an EMBL/GenBank/DDBJ whole genome shotgun (WGS) entry which is preliminary data.</text>
</comment>
<dbReference type="Pfam" id="PF00005">
    <property type="entry name" value="ABC_tran"/>
    <property type="match status" value="2"/>
</dbReference>
<evidence type="ECO:0000256" key="4">
    <source>
        <dbReference type="SAM" id="Coils"/>
    </source>
</evidence>
<protein>
    <recommendedName>
        <fullName evidence="6">ABC transporter domain-containing protein</fullName>
    </recommendedName>
</protein>